<feature type="compositionally biased region" description="Basic and acidic residues" evidence="1">
    <location>
        <begin position="64"/>
        <end position="81"/>
    </location>
</feature>
<dbReference type="Proteomes" id="UP000243499">
    <property type="component" value="Chromosome 5"/>
</dbReference>
<dbReference type="Gramene" id="PAN32261">
    <property type="protein sequence ID" value="PAN32261"/>
    <property type="gene ID" value="PAHAL_5G473700"/>
</dbReference>
<dbReference type="InterPro" id="IPR025486">
    <property type="entry name" value="DUF4378"/>
</dbReference>
<dbReference type="EMBL" id="CM008050">
    <property type="protein sequence ID" value="PAN32262.1"/>
    <property type="molecule type" value="Genomic_DNA"/>
</dbReference>
<reference evidence="3" key="1">
    <citation type="submission" date="2018-04" db="EMBL/GenBank/DDBJ databases">
        <title>WGS assembly of Panicum hallii.</title>
        <authorList>
            <person name="Lovell J."/>
            <person name="Jenkins J."/>
            <person name="Lowry D."/>
            <person name="Mamidi S."/>
            <person name="Sreedasyam A."/>
            <person name="Weng X."/>
            <person name="Barry K."/>
            <person name="Bonette J."/>
            <person name="Campitelli B."/>
            <person name="Daum C."/>
            <person name="Gordon S."/>
            <person name="Gould B."/>
            <person name="Lipzen A."/>
            <person name="Macqueen A."/>
            <person name="Palacio-Mejia J."/>
            <person name="Plott C."/>
            <person name="Shakirov E."/>
            <person name="Shu S."/>
            <person name="Yoshinaga Y."/>
            <person name="Zane M."/>
            <person name="Rokhsar D."/>
            <person name="Grimwood J."/>
            <person name="Schmutz J."/>
            <person name="Juenger T."/>
        </authorList>
    </citation>
    <scope>NUCLEOTIDE SEQUENCE [LARGE SCALE GENOMIC DNA]</scope>
    <source>
        <strain evidence="3">FIL2</strain>
    </source>
</reference>
<proteinExistence type="predicted"/>
<dbReference type="PANTHER" id="PTHR47071">
    <property type="entry name" value="PROTEIN TRM32"/>
    <property type="match status" value="1"/>
</dbReference>
<evidence type="ECO:0000313" key="3">
    <source>
        <dbReference type="EMBL" id="PAN32262.1"/>
    </source>
</evidence>
<gene>
    <name evidence="3" type="ORF">PAHAL_5G473700</name>
</gene>
<organism evidence="3">
    <name type="scientific">Panicum hallii</name>
    <dbReference type="NCBI Taxonomy" id="206008"/>
    <lineage>
        <taxon>Eukaryota</taxon>
        <taxon>Viridiplantae</taxon>
        <taxon>Streptophyta</taxon>
        <taxon>Embryophyta</taxon>
        <taxon>Tracheophyta</taxon>
        <taxon>Spermatophyta</taxon>
        <taxon>Magnoliopsida</taxon>
        <taxon>Liliopsida</taxon>
        <taxon>Poales</taxon>
        <taxon>Poaceae</taxon>
        <taxon>PACMAD clade</taxon>
        <taxon>Panicoideae</taxon>
        <taxon>Panicodae</taxon>
        <taxon>Paniceae</taxon>
        <taxon>Panicinae</taxon>
        <taxon>Panicum</taxon>
        <taxon>Panicum sect. Panicum</taxon>
    </lineage>
</organism>
<dbReference type="PANTHER" id="PTHR47071:SF12">
    <property type="entry name" value="OS01G0149900 PROTEIN"/>
    <property type="match status" value="1"/>
</dbReference>
<evidence type="ECO:0000256" key="1">
    <source>
        <dbReference type="SAM" id="MobiDB-lite"/>
    </source>
</evidence>
<evidence type="ECO:0000259" key="2">
    <source>
        <dbReference type="Pfam" id="PF14309"/>
    </source>
</evidence>
<dbReference type="Gramene" id="PAN32262">
    <property type="protein sequence ID" value="PAN32262"/>
    <property type="gene ID" value="PAHAL_5G473700"/>
</dbReference>
<feature type="region of interest" description="Disordered" evidence="1">
    <location>
        <begin position="39"/>
        <end position="91"/>
    </location>
</feature>
<dbReference type="AlphaFoldDB" id="A0A2S3HXV0"/>
<feature type="domain" description="DUF4378" evidence="2">
    <location>
        <begin position="540"/>
        <end position="696"/>
    </location>
</feature>
<name>A0A2S3HXV0_9POAL</name>
<sequence length="704" mass="78080">MAQLLHHQDSAFYSKELHGYRWGILQFFGFRRRLRSTKMLSDKKHGQGKSSGGSKCRSSYAPLKNEDSGIMDDEKNTEVTKKQKASKKNSGKASLRSLILRKLYGKEGQKEKILPVAPKLLRTISIHYLESNEYVLDGESTSSGDGSSHSTKLSMQNAMDINLRHSTSSIPDGCDSDLSSSLLLKRDDSRVKRKSHRSISMDGILHKVPYGKKVSGDVVSEGLPRSASATYDRDGLKPYIGPAAKRHVSQGFRRSRSLSESLENYSRLLDAISSSESKRILTSSKSTRDHSLDVPSVTTSLQRASEVEFRSQGLGKQDENLVTAEDALTPHAQEKTDIDADANVAMDDSSGDVVAGDSEKPALLEECINGKKFDVAVSAEEDSCIVPSPSEVVDTSEEQAATCGNNDQVPSSAEVDFLAAHSMSEEVDILEEHAETCNDAQIHSSAQADSCTALLSEDAKIAEEQTPAFHDNQMHSSHFPKSTKAAAACPVKHTPLDDTSLKPRILHLNDADVSSDTTIVQESDFDDLSGFQVDPSHQVEFNYVKDIFKKSSFYNEILFDEWYSQNIAALQEEDCQHYEAAAASFDFTDMSADQLLLFDLTNEALLDIYKKYSVAKSKFSWFSSSGRPKPVGHRVLKELWSRVSYRLDERPWSSIQVDTILSKDLAKSDHWMNLERDADHMGNKVADFVFDKLLTELVLQLAEC</sequence>
<dbReference type="EMBL" id="CM008050">
    <property type="protein sequence ID" value="PAN32261.1"/>
    <property type="molecule type" value="Genomic_DNA"/>
</dbReference>
<dbReference type="Pfam" id="PF14309">
    <property type="entry name" value="DUF4378"/>
    <property type="match status" value="1"/>
</dbReference>
<accession>A0A2S3HXV0</accession>
<dbReference type="InterPro" id="IPR044257">
    <property type="entry name" value="TRM32-like"/>
</dbReference>
<protein>
    <recommendedName>
        <fullName evidence="2">DUF4378 domain-containing protein</fullName>
    </recommendedName>
</protein>